<proteinExistence type="predicted"/>
<protein>
    <submittedName>
        <fullName evidence="1">Uncharacterized protein</fullName>
    </submittedName>
</protein>
<name>A0ABS8QRQ5_9PSED</name>
<accession>A0ABS8QRQ5</accession>
<evidence type="ECO:0000313" key="2">
    <source>
        <dbReference type="Proteomes" id="UP001154922"/>
    </source>
</evidence>
<gene>
    <name evidence="1" type="ORF">LRQ20_01670</name>
</gene>
<organism evidence="1 2">
    <name type="scientific">Pseudomonas petroselini</name>
    <dbReference type="NCBI Taxonomy" id="2899822"/>
    <lineage>
        <taxon>Bacteria</taxon>
        <taxon>Pseudomonadati</taxon>
        <taxon>Pseudomonadota</taxon>
        <taxon>Gammaproteobacteria</taxon>
        <taxon>Pseudomonadales</taxon>
        <taxon>Pseudomonadaceae</taxon>
        <taxon>Pseudomonas</taxon>
    </lineage>
</organism>
<keyword evidence="2" id="KW-1185">Reference proteome</keyword>
<dbReference type="RefSeq" id="WP_231807531.1">
    <property type="nucleotide sequence ID" value="NZ_CP173614.1"/>
</dbReference>
<reference evidence="1 2" key="2">
    <citation type="journal article" date="2023" name="Plant Pathol.">
        <title>Dismantling and reorganizing Pseudomonas marginalis sensu#lato.</title>
        <authorList>
            <person name="Sawada H."/>
            <person name="Fujikawa T."/>
            <person name="Satou M."/>
        </authorList>
    </citation>
    <scope>NUCLEOTIDE SEQUENCE [LARGE SCALE GENOMIC DNA]</scope>
    <source>
        <strain evidence="1 2">MAFF 311096</strain>
    </source>
</reference>
<reference evidence="1 2" key="1">
    <citation type="journal article" date="2022" name="Int. J. Syst. Evol. Microbiol.">
        <title>Pseudomonas petroselini sp. nov., a pathogen causing bacterial rot of parsley in Japan.</title>
        <authorList>
            <person name="Sawada H."/>
            <person name="Fujikawa T."/>
            <person name="Osada S."/>
            <person name="Satou M."/>
        </authorList>
    </citation>
    <scope>NUCLEOTIDE SEQUENCE [LARGE SCALE GENOMIC DNA]</scope>
    <source>
        <strain evidence="1 2">MAFF 311096</strain>
    </source>
</reference>
<sequence>MQTSLSYQSLFLELRRYLLAHQPIGTQETTRSIKGFFRGKFGADHIVMSSDAESSEYLADLLVLNFNPKDVLVRRTLDLVPESIRAFIAVESELGGSGASSAYGVMKNVVEDFLKLLLIQSDYKILIFTSLPYSKEVNHVERRVDTLRELYKRASGLNSGALLVHIEGRQVSSTQVQTVVTPVSLRGFVISANGSGVTHIESLVSLPA</sequence>
<dbReference type="Proteomes" id="UP001154922">
    <property type="component" value="Unassembled WGS sequence"/>
</dbReference>
<comment type="caution">
    <text evidence="1">The sequence shown here is derived from an EMBL/GenBank/DDBJ whole genome shotgun (WGS) entry which is preliminary data.</text>
</comment>
<evidence type="ECO:0000313" key="1">
    <source>
        <dbReference type="EMBL" id="MCD7037067.1"/>
    </source>
</evidence>
<dbReference type="EMBL" id="JAJOZI010000007">
    <property type="protein sequence ID" value="MCD7037067.1"/>
    <property type="molecule type" value="Genomic_DNA"/>
</dbReference>